<sequence length="235" mass="26980">MPAWTIISLYEKDYARHPMRRSIFQLMKAPISCWTHQTCHPRSARENTSRSSNTNSHKKSLVTPARLALSYISVSPHRVPRTLLFYDKQIEDKMQSVRISVPSEVTWAMTSIYKFVVARSNFPAGSNSVDECDIARRVWKQVQAECYHKHLLELGGHIDLQPGDSRCSICYADVLHCDSCQRASCESYECSGYRIPMKRCGRHQKMALCYHCTNEQGLLQKRGSCTECELLGWRA</sequence>
<dbReference type="EMBL" id="KV448281">
    <property type="protein sequence ID" value="OAX38713.1"/>
    <property type="molecule type" value="Genomic_DNA"/>
</dbReference>
<name>A0A1B7N1I3_9AGAM</name>
<organism evidence="1 2">
    <name type="scientific">Rhizopogon vinicolor AM-OR11-026</name>
    <dbReference type="NCBI Taxonomy" id="1314800"/>
    <lineage>
        <taxon>Eukaryota</taxon>
        <taxon>Fungi</taxon>
        <taxon>Dikarya</taxon>
        <taxon>Basidiomycota</taxon>
        <taxon>Agaricomycotina</taxon>
        <taxon>Agaricomycetes</taxon>
        <taxon>Agaricomycetidae</taxon>
        <taxon>Boletales</taxon>
        <taxon>Suillineae</taxon>
        <taxon>Rhizopogonaceae</taxon>
        <taxon>Rhizopogon</taxon>
    </lineage>
</organism>
<accession>A0A1B7N1I3</accession>
<evidence type="ECO:0000313" key="1">
    <source>
        <dbReference type="EMBL" id="OAX38713.1"/>
    </source>
</evidence>
<proteinExistence type="predicted"/>
<dbReference type="Proteomes" id="UP000092154">
    <property type="component" value="Unassembled WGS sequence"/>
</dbReference>
<dbReference type="InParanoid" id="A0A1B7N1I3"/>
<gene>
    <name evidence="1" type="ORF">K503DRAFT_143377</name>
</gene>
<dbReference type="OrthoDB" id="2603818at2759"/>
<keyword evidence="2" id="KW-1185">Reference proteome</keyword>
<protein>
    <submittedName>
        <fullName evidence="1">Uncharacterized protein</fullName>
    </submittedName>
</protein>
<reference evidence="1 2" key="1">
    <citation type="submission" date="2016-06" db="EMBL/GenBank/DDBJ databases">
        <title>Comparative genomics of the ectomycorrhizal sister species Rhizopogon vinicolor and Rhizopogon vesiculosus (Basidiomycota: Boletales) reveals a divergence of the mating type B locus.</title>
        <authorList>
            <consortium name="DOE Joint Genome Institute"/>
            <person name="Mujic A.B."/>
            <person name="Kuo A."/>
            <person name="Tritt A."/>
            <person name="Lipzen A."/>
            <person name="Chen C."/>
            <person name="Johnson J."/>
            <person name="Sharma A."/>
            <person name="Barry K."/>
            <person name="Grigoriev I.V."/>
            <person name="Spatafora J.W."/>
        </authorList>
    </citation>
    <scope>NUCLEOTIDE SEQUENCE [LARGE SCALE GENOMIC DNA]</scope>
    <source>
        <strain evidence="1 2">AM-OR11-026</strain>
    </source>
</reference>
<dbReference type="AlphaFoldDB" id="A0A1B7N1I3"/>
<evidence type="ECO:0000313" key="2">
    <source>
        <dbReference type="Proteomes" id="UP000092154"/>
    </source>
</evidence>